<feature type="domain" description="AprE-like long alpha-helical hairpin" evidence="11">
    <location>
        <begin position="125"/>
        <end position="308"/>
    </location>
</feature>
<keyword evidence="5 9" id="KW-0997">Cell inner membrane</keyword>
<evidence type="ECO:0000256" key="1">
    <source>
        <dbReference type="ARBA" id="ARBA00004377"/>
    </source>
</evidence>
<dbReference type="EMBL" id="JBHSFZ010000001">
    <property type="protein sequence ID" value="MFC4592903.1"/>
    <property type="molecule type" value="Genomic_DNA"/>
</dbReference>
<evidence type="ECO:0000256" key="7">
    <source>
        <dbReference type="ARBA" id="ARBA00022989"/>
    </source>
</evidence>
<protein>
    <recommendedName>
        <fullName evidence="9">Membrane fusion protein (MFP) family protein</fullName>
    </recommendedName>
</protein>
<dbReference type="NCBIfam" id="TIGR01843">
    <property type="entry name" value="type_I_hlyD"/>
    <property type="match status" value="1"/>
</dbReference>
<comment type="similarity">
    <text evidence="2 9">Belongs to the membrane fusion protein (MFP) (TC 8.A.1) family.</text>
</comment>
<gene>
    <name evidence="13" type="ORF">ACFO3E_01660</name>
</gene>
<proteinExistence type="inferred from homology"/>
<dbReference type="InterPro" id="IPR010129">
    <property type="entry name" value="T1SS_HlyD"/>
</dbReference>
<dbReference type="InterPro" id="IPR058982">
    <property type="entry name" value="Beta-barrel_AprE"/>
</dbReference>
<keyword evidence="7 9" id="KW-1133">Transmembrane helix</keyword>
<keyword evidence="3 9" id="KW-0813">Transport</keyword>
<dbReference type="PANTHER" id="PTHR30386">
    <property type="entry name" value="MEMBRANE FUSION SUBUNIT OF EMRAB-TOLC MULTIDRUG EFFLUX PUMP"/>
    <property type="match status" value="1"/>
</dbReference>
<evidence type="ECO:0000256" key="3">
    <source>
        <dbReference type="ARBA" id="ARBA00022448"/>
    </source>
</evidence>
<sequence>MTSLANHWAMARQLIKEEKARSRSMTQVDDVDFLPAALEIIERPVSPTARYTAMILAAGVAIAILWLILGRLDIVVSAAGRLAPTDAVKVIQAADGGVVRAILVRESQPVKKGQVLVELDPTLSSADTAQAQKALETAELQAARSRAVLSSLDGKGLVFLPPPGTPQSVVDVQTALARAELENIQGSSSMHDAERQAASSAYSEAMLQTAKISETLPLVEQQIEANQKLLAKGYVSKLRLIEMNRQRLALIKDREIAQETARKARAQIASVSGNIRQSDGAARAKLLQDLAQAEAEVRLRREELVKASRRSTFQRLVSPVDGTVAQLSLHTVGGIVDVGKPLMVIVPAKGQLVAEVKMLNKDVGFVRTGQDVAVKVAAFPFTRFGVVSGRVETISTDAIPDEKLGLVYVARVALDRTWRTRDGGEISLIPGMEVTADIRTGRRSIASYLISPLQATAAEAGRER</sequence>
<evidence type="ECO:0000256" key="5">
    <source>
        <dbReference type="ARBA" id="ARBA00022519"/>
    </source>
</evidence>
<reference evidence="14" key="1">
    <citation type="journal article" date="2019" name="Int. J. Syst. Evol. Microbiol.">
        <title>The Global Catalogue of Microorganisms (GCM) 10K type strain sequencing project: providing services to taxonomists for standard genome sequencing and annotation.</title>
        <authorList>
            <consortium name="The Broad Institute Genomics Platform"/>
            <consortium name="The Broad Institute Genome Sequencing Center for Infectious Disease"/>
            <person name="Wu L."/>
            <person name="Ma J."/>
        </authorList>
    </citation>
    <scope>NUCLEOTIDE SEQUENCE [LARGE SCALE GENOMIC DNA]</scope>
    <source>
        <strain evidence="14">NBRC 103632</strain>
    </source>
</reference>
<dbReference type="Pfam" id="PF25994">
    <property type="entry name" value="HH_AprE"/>
    <property type="match status" value="1"/>
</dbReference>
<evidence type="ECO:0000256" key="8">
    <source>
        <dbReference type="ARBA" id="ARBA00023136"/>
    </source>
</evidence>
<keyword evidence="4 9" id="KW-1003">Cell membrane</keyword>
<evidence type="ECO:0000256" key="9">
    <source>
        <dbReference type="RuleBase" id="RU365093"/>
    </source>
</evidence>
<evidence type="ECO:0000313" key="14">
    <source>
        <dbReference type="Proteomes" id="UP001595957"/>
    </source>
</evidence>
<dbReference type="Gene3D" id="2.40.50.100">
    <property type="match status" value="1"/>
</dbReference>
<organism evidence="13 14">
    <name type="scientific">Sphingobium tyrosinilyticum</name>
    <dbReference type="NCBI Taxonomy" id="2715436"/>
    <lineage>
        <taxon>Bacteria</taxon>
        <taxon>Pseudomonadati</taxon>
        <taxon>Pseudomonadota</taxon>
        <taxon>Alphaproteobacteria</taxon>
        <taxon>Sphingomonadales</taxon>
        <taxon>Sphingomonadaceae</taxon>
        <taxon>Sphingobium</taxon>
    </lineage>
</organism>
<keyword evidence="10" id="KW-0175">Coiled coil</keyword>
<evidence type="ECO:0000259" key="11">
    <source>
        <dbReference type="Pfam" id="PF25994"/>
    </source>
</evidence>
<evidence type="ECO:0000259" key="12">
    <source>
        <dbReference type="Pfam" id="PF26002"/>
    </source>
</evidence>
<comment type="caution">
    <text evidence="13">The sequence shown here is derived from an EMBL/GenBank/DDBJ whole genome shotgun (WGS) entry which is preliminary data.</text>
</comment>
<evidence type="ECO:0000256" key="6">
    <source>
        <dbReference type="ARBA" id="ARBA00022692"/>
    </source>
</evidence>
<dbReference type="Gene3D" id="2.40.30.170">
    <property type="match status" value="1"/>
</dbReference>
<dbReference type="Proteomes" id="UP001595957">
    <property type="component" value="Unassembled WGS sequence"/>
</dbReference>
<evidence type="ECO:0000256" key="10">
    <source>
        <dbReference type="SAM" id="Coils"/>
    </source>
</evidence>
<dbReference type="RefSeq" id="WP_066525523.1">
    <property type="nucleotide sequence ID" value="NZ_JBHSFZ010000001.1"/>
</dbReference>
<accession>A0ABV9EVI0</accession>
<keyword evidence="8 9" id="KW-0472">Membrane</keyword>
<evidence type="ECO:0000313" key="13">
    <source>
        <dbReference type="EMBL" id="MFC4592903.1"/>
    </source>
</evidence>
<evidence type="ECO:0000256" key="4">
    <source>
        <dbReference type="ARBA" id="ARBA00022475"/>
    </source>
</evidence>
<dbReference type="Pfam" id="PF26002">
    <property type="entry name" value="Beta-barrel_AprE"/>
    <property type="match status" value="1"/>
</dbReference>
<name>A0ABV9EVI0_9SPHN</name>
<feature type="transmembrane region" description="Helical" evidence="9">
    <location>
        <begin position="51"/>
        <end position="69"/>
    </location>
</feature>
<dbReference type="PRINTS" id="PR01490">
    <property type="entry name" value="RTXTOXIND"/>
</dbReference>
<keyword evidence="14" id="KW-1185">Reference proteome</keyword>
<feature type="coiled-coil region" evidence="10">
    <location>
        <begin position="283"/>
        <end position="310"/>
    </location>
</feature>
<dbReference type="PANTHER" id="PTHR30386:SF27">
    <property type="entry name" value="MEMBRANE FUSION PROTEIN (MFP) FAMILY PROTEIN"/>
    <property type="match status" value="1"/>
</dbReference>
<dbReference type="InterPro" id="IPR058781">
    <property type="entry name" value="HH_AprE-like"/>
</dbReference>
<comment type="subcellular location">
    <subcellularLocation>
        <location evidence="1 9">Cell inner membrane</location>
        <topology evidence="1 9">Single-pass membrane protein</topology>
    </subcellularLocation>
</comment>
<keyword evidence="6 9" id="KW-0812">Transmembrane</keyword>
<dbReference type="InterPro" id="IPR050739">
    <property type="entry name" value="MFP"/>
</dbReference>
<evidence type="ECO:0000256" key="2">
    <source>
        <dbReference type="ARBA" id="ARBA00009477"/>
    </source>
</evidence>
<dbReference type="SUPFAM" id="SSF111369">
    <property type="entry name" value="HlyD-like secretion proteins"/>
    <property type="match status" value="1"/>
</dbReference>
<feature type="domain" description="AprE-like beta-barrel" evidence="12">
    <location>
        <begin position="352"/>
        <end position="441"/>
    </location>
</feature>